<evidence type="ECO:0000313" key="10">
    <source>
        <dbReference type="Proteomes" id="UP000663671"/>
    </source>
</evidence>
<organism evidence="9 10">
    <name type="scientific">Ajellomyces capsulatus</name>
    <name type="common">Darling's disease fungus</name>
    <name type="synonym">Histoplasma capsulatum</name>
    <dbReference type="NCBI Taxonomy" id="5037"/>
    <lineage>
        <taxon>Eukaryota</taxon>
        <taxon>Fungi</taxon>
        <taxon>Dikarya</taxon>
        <taxon>Ascomycota</taxon>
        <taxon>Pezizomycotina</taxon>
        <taxon>Eurotiomycetes</taxon>
        <taxon>Eurotiomycetidae</taxon>
        <taxon>Onygenales</taxon>
        <taxon>Ajellomycetaceae</taxon>
        <taxon>Histoplasma</taxon>
    </lineage>
</organism>
<dbReference type="VEuPathDB" id="FungiDB:I7I51_06532"/>
<feature type="region of interest" description="Disordered" evidence="7">
    <location>
        <begin position="1"/>
        <end position="21"/>
    </location>
</feature>
<dbReference type="PANTHER" id="PTHR42776">
    <property type="entry name" value="SERINE PEPTIDASE S9 FAMILY MEMBER"/>
    <property type="match status" value="1"/>
</dbReference>
<dbReference type="InterPro" id="IPR001375">
    <property type="entry name" value="Peptidase_S9_cat"/>
</dbReference>
<protein>
    <recommendedName>
        <fullName evidence="6">Dipeptidyl-peptidase V</fullName>
    </recommendedName>
</protein>
<evidence type="ECO:0000259" key="8">
    <source>
        <dbReference type="Pfam" id="PF00326"/>
    </source>
</evidence>
<evidence type="ECO:0000256" key="4">
    <source>
        <dbReference type="ARBA" id="ARBA00022801"/>
    </source>
</evidence>
<dbReference type="EMBL" id="CP069115">
    <property type="protein sequence ID" value="QSS65684.1"/>
    <property type="molecule type" value="Genomic_DNA"/>
</dbReference>
<dbReference type="Pfam" id="PF00326">
    <property type="entry name" value="Peptidase_S9"/>
    <property type="match status" value="1"/>
</dbReference>
<keyword evidence="2" id="KW-0645">Protease</keyword>
<comment type="similarity">
    <text evidence="1">Belongs to the peptidase S9C family.</text>
</comment>
<dbReference type="FunFam" id="3.40.50.1820:FF:000028">
    <property type="entry name" value="S9 family peptidase"/>
    <property type="match status" value="1"/>
</dbReference>
<dbReference type="SUPFAM" id="SSF53474">
    <property type="entry name" value="alpha/beta-Hydrolases"/>
    <property type="match status" value="1"/>
</dbReference>
<evidence type="ECO:0000256" key="2">
    <source>
        <dbReference type="ARBA" id="ARBA00022670"/>
    </source>
</evidence>
<evidence type="ECO:0000256" key="5">
    <source>
        <dbReference type="ARBA" id="ARBA00022825"/>
    </source>
</evidence>
<dbReference type="PANTHER" id="PTHR42776:SF13">
    <property type="entry name" value="DIPEPTIDYL-PEPTIDASE 5"/>
    <property type="match status" value="1"/>
</dbReference>
<dbReference type="Proteomes" id="UP000663671">
    <property type="component" value="Chromosome 3"/>
</dbReference>
<feature type="domain" description="Peptidase S9 prolyl oligopeptidase catalytic" evidence="8">
    <location>
        <begin position="83"/>
        <end position="292"/>
    </location>
</feature>
<dbReference type="AlphaFoldDB" id="A0A8A1MLY1"/>
<evidence type="ECO:0000256" key="3">
    <source>
        <dbReference type="ARBA" id="ARBA00022729"/>
    </source>
</evidence>
<keyword evidence="4" id="KW-0378">Hydrolase</keyword>
<dbReference type="GO" id="GO:0006508">
    <property type="term" value="P:proteolysis"/>
    <property type="evidence" value="ECO:0007669"/>
    <property type="project" value="UniProtKB-KW"/>
</dbReference>
<accession>A0A8A1MLY1</accession>
<gene>
    <name evidence="9" type="primary">BRR2</name>
    <name evidence="9" type="ORF">I7I51_06532</name>
</gene>
<feature type="compositionally biased region" description="Polar residues" evidence="7">
    <location>
        <begin position="1"/>
        <end position="13"/>
    </location>
</feature>
<name>A0A8A1MLY1_AJECA</name>
<evidence type="ECO:0000256" key="6">
    <source>
        <dbReference type="ARBA" id="ARBA00032829"/>
    </source>
</evidence>
<evidence type="ECO:0000313" key="9">
    <source>
        <dbReference type="EMBL" id="QSS65684.1"/>
    </source>
</evidence>
<keyword evidence="5" id="KW-0720">Serine protease</keyword>
<dbReference type="InterPro" id="IPR029058">
    <property type="entry name" value="AB_hydrolase_fold"/>
</dbReference>
<evidence type="ECO:0000256" key="1">
    <source>
        <dbReference type="ARBA" id="ARBA00010040"/>
    </source>
</evidence>
<reference evidence="9" key="1">
    <citation type="submission" date="2021-01" db="EMBL/GenBank/DDBJ databases">
        <title>Chromosome-level genome assembly of a human fungal pathogen reveals clustering of transcriptionally co-regulated genes.</title>
        <authorList>
            <person name="Voorhies M."/>
            <person name="Cohen S."/>
            <person name="Shea T.P."/>
            <person name="Petrus S."/>
            <person name="Munoz J.F."/>
            <person name="Poplawski S."/>
            <person name="Goldman W.E."/>
            <person name="Michael T."/>
            <person name="Cuomo C.A."/>
            <person name="Sil A."/>
            <person name="Beyhan S."/>
        </authorList>
    </citation>
    <scope>NUCLEOTIDE SEQUENCE</scope>
    <source>
        <strain evidence="9">WU24</strain>
    </source>
</reference>
<evidence type="ECO:0000256" key="7">
    <source>
        <dbReference type="SAM" id="MobiDB-lite"/>
    </source>
</evidence>
<dbReference type="Gene3D" id="3.40.50.1820">
    <property type="entry name" value="alpha/beta hydrolase"/>
    <property type="match status" value="1"/>
</dbReference>
<keyword evidence="3" id="KW-0732">Signal</keyword>
<dbReference type="GO" id="GO:0004252">
    <property type="term" value="F:serine-type endopeptidase activity"/>
    <property type="evidence" value="ECO:0007669"/>
    <property type="project" value="TreeGrafter"/>
</dbReference>
<proteinExistence type="inferred from homology"/>
<dbReference type="OrthoDB" id="416344at2759"/>
<sequence>MSHQCPTNLSKPNQEPRVICSSSRNGTSLGLSANQVTDIWWKGADEHPIHAWVIKPSNFDPKKKYPLCYLIHGGPQGAWNNQWNTRWNPAVFAEQGYVVVAPNPTGSTGYGQAFTDAIQNQWGGKPYEDIVRGFDYIEQELDFVDTTRAVALGASYGGFMVNWIQGHELGRRFKALVTHDGIFSTKFSLAAEELYFPIRDLKGVYWQASENWDRWDPSLFLHKWQTPHLIIHNELDYRLTIAEGLAAFNVLQMRGVPSAFLMFPDENHWVVKPENSLVWHRTVLNWINKHVGLPLLLDKDGSDGFEEKIVGDLTKLAVTE</sequence>